<evidence type="ECO:0000313" key="1">
    <source>
        <dbReference type="EMBL" id="MDC8832847.1"/>
    </source>
</evidence>
<organism evidence="1 2">
    <name type="scientific">Alteromonas gilva</name>
    <dbReference type="NCBI Taxonomy" id="2987522"/>
    <lineage>
        <taxon>Bacteria</taxon>
        <taxon>Pseudomonadati</taxon>
        <taxon>Pseudomonadota</taxon>
        <taxon>Gammaproteobacteria</taxon>
        <taxon>Alteromonadales</taxon>
        <taxon>Alteromonadaceae</taxon>
        <taxon>Alteromonas/Salinimonas group</taxon>
        <taxon>Alteromonas</taxon>
    </lineage>
</organism>
<sequence>MNQLITDLKFALVEIHEEEQVAKQSDNHLHANGLAQARILVESVLEKHGINRPARLPTEECIVSITDNK</sequence>
<dbReference type="EMBL" id="JAQQXP010000004">
    <property type="protein sequence ID" value="MDC8832847.1"/>
    <property type="molecule type" value="Genomic_DNA"/>
</dbReference>
<keyword evidence="2" id="KW-1185">Reference proteome</keyword>
<name>A0ABT5L7J7_9ALTE</name>
<accession>A0ABT5L7J7</accession>
<protein>
    <submittedName>
        <fullName evidence="1">Uncharacterized protein</fullName>
    </submittedName>
</protein>
<dbReference type="RefSeq" id="WP_273642736.1">
    <property type="nucleotide sequence ID" value="NZ_JAQQXP010000004.1"/>
</dbReference>
<proteinExistence type="predicted"/>
<gene>
    <name evidence="1" type="ORF">OIK42_19005</name>
</gene>
<comment type="caution">
    <text evidence="1">The sequence shown here is derived from an EMBL/GenBank/DDBJ whole genome shotgun (WGS) entry which is preliminary data.</text>
</comment>
<evidence type="ECO:0000313" key="2">
    <source>
        <dbReference type="Proteomes" id="UP001218788"/>
    </source>
</evidence>
<dbReference type="Proteomes" id="UP001218788">
    <property type="component" value="Unassembled WGS sequence"/>
</dbReference>
<reference evidence="1 2" key="1">
    <citation type="submission" date="2022-10" db="EMBL/GenBank/DDBJ databases">
        <title>Alteromonas sp. chi3 Genome sequencing.</title>
        <authorList>
            <person name="Park S."/>
        </authorList>
    </citation>
    <scope>NUCLEOTIDE SEQUENCE [LARGE SCALE GENOMIC DNA]</scope>
    <source>
        <strain evidence="2">chi3</strain>
    </source>
</reference>